<feature type="domain" description="Luciferase-like" evidence="1">
    <location>
        <begin position="17"/>
        <end position="175"/>
    </location>
</feature>
<dbReference type="SUPFAM" id="SSF51679">
    <property type="entry name" value="Bacterial luciferase-like"/>
    <property type="match status" value="1"/>
</dbReference>
<dbReference type="AlphaFoldDB" id="A0A5R9K6N5"/>
<dbReference type="InterPro" id="IPR011251">
    <property type="entry name" value="Luciferase-like_dom"/>
</dbReference>
<reference evidence="2 3" key="1">
    <citation type="submission" date="2019-05" db="EMBL/GenBank/DDBJ databases">
        <authorList>
            <person name="Qu J.-H."/>
        </authorList>
    </citation>
    <scope>NUCLEOTIDE SEQUENCE [LARGE SCALE GENOMIC DNA]</scope>
    <source>
        <strain evidence="2 3">Z12</strain>
    </source>
</reference>
<protein>
    <submittedName>
        <fullName evidence="2">LLM class flavin-dependent oxidoreductase</fullName>
    </submittedName>
</protein>
<organism evidence="2 3">
    <name type="scientific">Dyadobacter sediminis</name>
    <dbReference type="NCBI Taxonomy" id="1493691"/>
    <lineage>
        <taxon>Bacteria</taxon>
        <taxon>Pseudomonadati</taxon>
        <taxon>Bacteroidota</taxon>
        <taxon>Cytophagia</taxon>
        <taxon>Cytophagales</taxon>
        <taxon>Spirosomataceae</taxon>
        <taxon>Dyadobacter</taxon>
    </lineage>
</organism>
<dbReference type="GO" id="GO:0016705">
    <property type="term" value="F:oxidoreductase activity, acting on paired donors, with incorporation or reduction of molecular oxygen"/>
    <property type="evidence" value="ECO:0007669"/>
    <property type="project" value="InterPro"/>
</dbReference>
<proteinExistence type="predicted"/>
<dbReference type="OrthoDB" id="9780518at2"/>
<dbReference type="PANTHER" id="PTHR30137:SF6">
    <property type="entry name" value="LUCIFERASE-LIKE MONOOXYGENASE"/>
    <property type="match status" value="1"/>
</dbReference>
<dbReference type="PANTHER" id="PTHR30137">
    <property type="entry name" value="LUCIFERASE-LIKE MONOOXYGENASE"/>
    <property type="match status" value="1"/>
</dbReference>
<dbReference type="InterPro" id="IPR036661">
    <property type="entry name" value="Luciferase-like_sf"/>
</dbReference>
<dbReference type="Gene3D" id="3.20.20.30">
    <property type="entry name" value="Luciferase-like domain"/>
    <property type="match status" value="1"/>
</dbReference>
<evidence type="ECO:0000313" key="2">
    <source>
        <dbReference type="EMBL" id="TLU89438.1"/>
    </source>
</evidence>
<evidence type="ECO:0000313" key="3">
    <source>
        <dbReference type="Proteomes" id="UP000309788"/>
    </source>
</evidence>
<accession>A0A5R9K6N5</accession>
<evidence type="ECO:0000259" key="1">
    <source>
        <dbReference type="Pfam" id="PF00296"/>
    </source>
</evidence>
<dbReference type="InterPro" id="IPR050766">
    <property type="entry name" value="Bact_Lucif_Oxidored"/>
</dbReference>
<dbReference type="GO" id="GO:0005829">
    <property type="term" value="C:cytosol"/>
    <property type="evidence" value="ECO:0007669"/>
    <property type="project" value="TreeGrafter"/>
</dbReference>
<gene>
    <name evidence="2" type="ORF">FEM55_22110</name>
</gene>
<keyword evidence="3" id="KW-1185">Reference proteome</keyword>
<dbReference type="Pfam" id="PF00296">
    <property type="entry name" value="Bac_luciferase"/>
    <property type="match status" value="1"/>
</dbReference>
<dbReference type="EMBL" id="VCEI01000030">
    <property type="protein sequence ID" value="TLU89438.1"/>
    <property type="molecule type" value="Genomic_DNA"/>
</dbReference>
<name>A0A5R9K6N5_9BACT</name>
<sequence length="307" mass="34811">MKKPKCGILDFGFRENGLNSLLKLDDVIHSAEMAEQLGFTRYWISEHHFSQKSLAWSNPQAVLPILAASTKKIRIGVAGVLLNLYSPYHIATFFKMLNNVYGNRIDLGIANGKPSAHAIRYATGQDTLDKSSVFEEKFADLLHYLRDEDDLYQDGTGVVVPPYKGHVPEVWSLSSSAYRSNERVINLKINLSRSICHEYAEQGFAKDRLTQLKEDFYVTNGFYPKTNLVVGFICDRTMKKAMKTAEKFKSAGPCLNLVGCPTYFQEKLAEYQEEYGVDEFILYNYSVDSKERNLAMRLISQALQIVA</sequence>
<dbReference type="Proteomes" id="UP000309788">
    <property type="component" value="Unassembled WGS sequence"/>
</dbReference>
<dbReference type="RefSeq" id="WP_138283498.1">
    <property type="nucleotide sequence ID" value="NZ_BMGE01000004.1"/>
</dbReference>
<comment type="caution">
    <text evidence="2">The sequence shown here is derived from an EMBL/GenBank/DDBJ whole genome shotgun (WGS) entry which is preliminary data.</text>
</comment>